<organism evidence="3 4">
    <name type="scientific">Alteriqipengyuania lutimaris</name>
    <dbReference type="NCBI Taxonomy" id="1538146"/>
    <lineage>
        <taxon>Bacteria</taxon>
        <taxon>Pseudomonadati</taxon>
        <taxon>Pseudomonadota</taxon>
        <taxon>Alphaproteobacteria</taxon>
        <taxon>Sphingomonadales</taxon>
        <taxon>Erythrobacteraceae</taxon>
        <taxon>Alteriqipengyuania</taxon>
    </lineage>
</organism>
<name>A0A395LP88_9SPHN</name>
<evidence type="ECO:0000313" key="4">
    <source>
        <dbReference type="Proteomes" id="UP000254101"/>
    </source>
</evidence>
<keyword evidence="4" id="KW-1185">Reference proteome</keyword>
<keyword evidence="2" id="KW-0732">Signal</keyword>
<protein>
    <recommendedName>
        <fullName evidence="5">DUF1311 domain-containing protein</fullName>
    </recommendedName>
</protein>
<accession>A0A395LP88</accession>
<proteinExistence type="predicted"/>
<feature type="region of interest" description="Disordered" evidence="1">
    <location>
        <begin position="163"/>
        <end position="188"/>
    </location>
</feature>
<reference evidence="3 4" key="1">
    <citation type="submission" date="2018-07" db="EMBL/GenBank/DDBJ databases">
        <title>Erythrobacter nanhaiensis sp. nov., a novel member of the genus Erythrobacter isolated from the South China Sea.</title>
        <authorList>
            <person name="Chen X."/>
            <person name="Liu J."/>
        </authorList>
    </citation>
    <scope>NUCLEOTIDE SEQUENCE [LARGE SCALE GENOMIC DNA]</scope>
    <source>
        <strain evidence="3 4">S-5</strain>
    </source>
</reference>
<dbReference type="EMBL" id="QRBB01000001">
    <property type="protein sequence ID" value="RDS78519.1"/>
    <property type="molecule type" value="Genomic_DNA"/>
</dbReference>
<sequence length="188" mass="20522">MKIFATATCAAILAFASANPAAAQDEAGDRVNMVIAYSEADCPEQSAENEIVVCQIVVEADRYRIPPALRYSDDPENNSWAQRVEAFRFVGDFGAMSCSPTGAAGFTGCTQKMIDAAYEAREGGSAARFSQLIAEARAERLSTIDEDAAAEQERVEQIEREYMERLERERQAEVPAEPLPQPESSADD</sequence>
<feature type="signal peptide" evidence="2">
    <location>
        <begin position="1"/>
        <end position="23"/>
    </location>
</feature>
<dbReference type="Proteomes" id="UP000254101">
    <property type="component" value="Unassembled WGS sequence"/>
</dbReference>
<evidence type="ECO:0008006" key="5">
    <source>
        <dbReference type="Google" id="ProtNLM"/>
    </source>
</evidence>
<evidence type="ECO:0000256" key="1">
    <source>
        <dbReference type="SAM" id="MobiDB-lite"/>
    </source>
</evidence>
<gene>
    <name evidence="3" type="ORF">DL238_03215</name>
</gene>
<feature type="chain" id="PRO_5017191894" description="DUF1311 domain-containing protein" evidence="2">
    <location>
        <begin position="24"/>
        <end position="188"/>
    </location>
</feature>
<evidence type="ECO:0000313" key="3">
    <source>
        <dbReference type="EMBL" id="RDS78519.1"/>
    </source>
</evidence>
<evidence type="ECO:0000256" key="2">
    <source>
        <dbReference type="SAM" id="SignalP"/>
    </source>
</evidence>
<dbReference type="RefSeq" id="WP_115492745.1">
    <property type="nucleotide sequence ID" value="NZ_JACHWW010000001.1"/>
</dbReference>
<dbReference type="AlphaFoldDB" id="A0A395LP88"/>
<comment type="caution">
    <text evidence="3">The sequence shown here is derived from an EMBL/GenBank/DDBJ whole genome shotgun (WGS) entry which is preliminary data.</text>
</comment>
<dbReference type="OrthoDB" id="7391233at2"/>
<feature type="compositionally biased region" description="Basic and acidic residues" evidence="1">
    <location>
        <begin position="163"/>
        <end position="172"/>
    </location>
</feature>